<reference evidence="4 5" key="1">
    <citation type="submission" date="2021-10" db="EMBL/GenBank/DDBJ databases">
        <title>Draft genome of Aestuariibacter halophilus JC2043.</title>
        <authorList>
            <person name="Emsley S.A."/>
            <person name="Pfannmuller K.M."/>
            <person name="Ushijima B."/>
            <person name="Saw J.H."/>
            <person name="Videau P."/>
        </authorList>
    </citation>
    <scope>NUCLEOTIDE SEQUENCE [LARGE SCALE GENOMIC DNA]</scope>
    <source>
        <strain evidence="4 5">JC2043</strain>
    </source>
</reference>
<evidence type="ECO:0000256" key="2">
    <source>
        <dbReference type="ARBA" id="ARBA00023295"/>
    </source>
</evidence>
<dbReference type="CDD" id="cd02860">
    <property type="entry name" value="E_set_Pullulanase"/>
    <property type="match status" value="1"/>
</dbReference>
<dbReference type="Gene3D" id="2.60.40.10">
    <property type="entry name" value="Immunoglobulins"/>
    <property type="match status" value="1"/>
</dbReference>
<dbReference type="Pfam" id="PF02922">
    <property type="entry name" value="CBM_48"/>
    <property type="match status" value="1"/>
</dbReference>
<evidence type="ECO:0000313" key="5">
    <source>
        <dbReference type="Proteomes" id="UP001520878"/>
    </source>
</evidence>
<dbReference type="InterPro" id="IPR014756">
    <property type="entry name" value="Ig_E-set"/>
</dbReference>
<dbReference type="InterPro" id="IPR011839">
    <property type="entry name" value="Pullul_strch"/>
</dbReference>
<organism evidence="4 5">
    <name type="scientific">Fluctibacter halophilus</name>
    <dbReference type="NCBI Taxonomy" id="226011"/>
    <lineage>
        <taxon>Bacteria</taxon>
        <taxon>Pseudomonadati</taxon>
        <taxon>Pseudomonadota</taxon>
        <taxon>Gammaproteobacteria</taxon>
        <taxon>Alteromonadales</taxon>
        <taxon>Alteromonadaceae</taxon>
        <taxon>Fluctibacter</taxon>
    </lineage>
</organism>
<dbReference type="Pfam" id="PF11852">
    <property type="entry name" value="Pullul_strch_C"/>
    <property type="match status" value="1"/>
</dbReference>
<dbReference type="SMART" id="SM00642">
    <property type="entry name" value="Aamy"/>
    <property type="match status" value="1"/>
</dbReference>
<dbReference type="Gene3D" id="2.60.40.1130">
    <property type="entry name" value="Rab geranylgeranyltransferase alpha-subunit, insert domain"/>
    <property type="match status" value="1"/>
</dbReference>
<keyword evidence="2" id="KW-0378">Hydrolase</keyword>
<dbReference type="Proteomes" id="UP001520878">
    <property type="component" value="Unassembled WGS sequence"/>
</dbReference>
<dbReference type="EMBL" id="JAJEWP010000007">
    <property type="protein sequence ID" value="MCC2618108.1"/>
    <property type="molecule type" value="Genomic_DNA"/>
</dbReference>
<dbReference type="InterPro" id="IPR006047">
    <property type="entry name" value="GH13_cat_dom"/>
</dbReference>
<dbReference type="InterPro" id="IPR040671">
    <property type="entry name" value="Pullulanase_N2"/>
</dbReference>
<dbReference type="SUPFAM" id="SSF51445">
    <property type="entry name" value="(Trans)glycosidases"/>
    <property type="match status" value="1"/>
</dbReference>
<dbReference type="PANTHER" id="PTHR43002">
    <property type="entry name" value="GLYCOGEN DEBRANCHING ENZYME"/>
    <property type="match status" value="1"/>
</dbReference>
<dbReference type="NCBIfam" id="TIGR02103">
    <property type="entry name" value="pullul_strch"/>
    <property type="match status" value="1"/>
</dbReference>
<dbReference type="InterPro" id="IPR013783">
    <property type="entry name" value="Ig-like_fold"/>
</dbReference>
<evidence type="ECO:0000256" key="1">
    <source>
        <dbReference type="ARBA" id="ARBA00008061"/>
    </source>
</evidence>
<evidence type="ECO:0000313" key="4">
    <source>
        <dbReference type="EMBL" id="MCC2618108.1"/>
    </source>
</evidence>
<keyword evidence="2" id="KW-0326">Glycosidase</keyword>
<dbReference type="InterPro" id="IPR013780">
    <property type="entry name" value="Glyco_hydro_b"/>
</dbReference>
<comment type="similarity">
    <text evidence="1">Belongs to the glycosyl hydrolase 13 family.</text>
</comment>
<dbReference type="PROSITE" id="PS51257">
    <property type="entry name" value="PROKAR_LIPOPROTEIN"/>
    <property type="match status" value="1"/>
</dbReference>
<feature type="domain" description="Glycosyl hydrolase family 13 catalytic" evidence="3">
    <location>
        <begin position="386"/>
        <end position="711"/>
    </location>
</feature>
<gene>
    <name evidence="4" type="primary">pulA</name>
    <name evidence="4" type="ORF">LJ739_17770</name>
</gene>
<dbReference type="SUPFAM" id="SSF51011">
    <property type="entry name" value="Glycosyl hydrolase domain"/>
    <property type="match status" value="1"/>
</dbReference>
<name>A0ABS8GCI9_9ALTE</name>
<dbReference type="SUPFAM" id="SSF81296">
    <property type="entry name" value="E set domains"/>
    <property type="match status" value="2"/>
</dbReference>
<dbReference type="Gene3D" id="2.60.40.1180">
    <property type="entry name" value="Golgi alpha-mannosidase II"/>
    <property type="match status" value="1"/>
</dbReference>
<dbReference type="InterPro" id="IPR004193">
    <property type="entry name" value="Glyco_hydro_13_N"/>
</dbReference>
<dbReference type="Pfam" id="PF17967">
    <property type="entry name" value="Pullulanase_N2"/>
    <property type="match status" value="1"/>
</dbReference>
<protein>
    <submittedName>
        <fullName evidence="4">Pullulanase-type alpha-1,6-glucosidase</fullName>
    </submittedName>
</protein>
<dbReference type="CDD" id="cd11341">
    <property type="entry name" value="AmyAc_Pullulanase_LD-like"/>
    <property type="match status" value="1"/>
</dbReference>
<dbReference type="InterPro" id="IPR017853">
    <property type="entry name" value="GH"/>
</dbReference>
<comment type="caution">
    <text evidence="4">The sequence shown here is derived from an EMBL/GenBank/DDBJ whole genome shotgun (WGS) entry which is preliminary data.</text>
</comment>
<sequence length="932" mass="104032">MLRSVIAWTLVGAACLLSGCEKSAPRSPLPVYELDELQHDSAAHWVSRRLILTRSATPDAYLLSNAAGQLDDGALPDQIIPLQPIDQPPFVASRWPHLKDFYAFEVSVDEDLGKELLKHQLAVLQLDRHGEARGLSYLQTAGVIDDVYTSGDNDADENDILGARNDGQQTQFSLWAPTAQAVSVRLFDNDKQSLSDPIPLNQDTVTGIWHTSSNASVGTYYQYSIRTYHYRPKEVVTVQVTDPYSLSLSTNSHFSQVVNLNDPQTQPDGWSQDASPSLTNLEDQILYEVHIRDFSATDASLSDPSWRGKYAAFSDLDSAPMQHLQRLQAAGLNTIHLLPTYDMSTVDERPGWPVTLDTTFADVCERYAVNTICDEPAWPMTMTVGDALASLSPDSDDAQALVDALRGFDAFNWGYDPYHYTVPEGSYALDPEGMSRLKEFRSMVQSLHAMGLRVIMDVVYNHTFASGLDEKSVLDKVVPGYYHRRNPISGDIERSTCCENTATERVMMGKLMVDSLVTWARDYHIDGFRFDLMGHQPKALMLAAREAVQAVDPDTYFYGEGWNFGEVADHQRFEQASQRALAGTQIGTFSDRLRDAVRGGSSFLFADDIRRSQGIGNGLKVFPNELQQGADNHDMQQEYELSMDQLRVGLAGNLTSFTFTAQSGEEMQGLEVDFGGEPTAYAADPADTINYVSKHDNQTLWDNHQYRLPAELSPEQRMRAQLLSLAYPMYAQGIPFFHMGSELLRSKSFLRDSFDYGDWFNRVDFSMTHNNYHVGLPPADQDSRNWPLIQRLLKDNQGRDQVSPALIRQSAAMFMDMLRVRSQSPLLRLTDAQQIQQALRFLNTGQQHQPGMIALHIKDSDDNIDPNVSAMLLLFNQSLNPISLALPEASQYQLHPALQNGSDEVVKDTQISADSIQVPALTVAVLVTPQSS</sequence>
<dbReference type="Gene3D" id="3.20.20.80">
    <property type="entry name" value="Glycosidases"/>
    <property type="match status" value="1"/>
</dbReference>
<evidence type="ECO:0000259" key="3">
    <source>
        <dbReference type="SMART" id="SM00642"/>
    </source>
</evidence>
<accession>A0ABS8GCI9</accession>
<keyword evidence="5" id="KW-1185">Reference proteome</keyword>
<dbReference type="InterPro" id="IPR024561">
    <property type="entry name" value="Pullul_strch_C"/>
</dbReference>
<dbReference type="RefSeq" id="WP_229162659.1">
    <property type="nucleotide sequence ID" value="NZ_JAJEWP010000007.1"/>
</dbReference>
<proteinExistence type="inferred from homology"/>